<reference evidence="2" key="1">
    <citation type="journal article" date="2019" name="Int. J. Syst. Evol. Microbiol.">
        <title>The Global Catalogue of Microorganisms (GCM) 10K type strain sequencing project: providing services to taxonomists for standard genome sequencing and annotation.</title>
        <authorList>
            <consortium name="The Broad Institute Genomics Platform"/>
            <consortium name="The Broad Institute Genome Sequencing Center for Infectious Disease"/>
            <person name="Wu L."/>
            <person name="Ma J."/>
        </authorList>
    </citation>
    <scope>NUCLEOTIDE SEQUENCE [LARGE SCALE GENOMIC DNA]</scope>
    <source>
        <strain evidence="2">CCUG 53270</strain>
    </source>
</reference>
<evidence type="ECO:0000313" key="1">
    <source>
        <dbReference type="EMBL" id="MFD1223873.1"/>
    </source>
</evidence>
<sequence length="97" mass="10766">MNRKYIVICRVSELVTPSISHTHLTTQRITFTRTLVGWYNIRLIGRETSIVNVSPEVFRTLFPDVSSAATIGAADASYELIERLGIDIDETKGAVAV</sequence>
<gene>
    <name evidence="1" type="ORF">ACFQ4B_27485</name>
</gene>
<keyword evidence="2" id="KW-1185">Reference proteome</keyword>
<evidence type="ECO:0000313" key="2">
    <source>
        <dbReference type="Proteomes" id="UP001597180"/>
    </source>
</evidence>
<proteinExistence type="predicted"/>
<dbReference type="RefSeq" id="WP_345587750.1">
    <property type="nucleotide sequence ID" value="NZ_BAABJG010000014.1"/>
</dbReference>
<protein>
    <submittedName>
        <fullName evidence="1">Uncharacterized protein</fullName>
    </submittedName>
</protein>
<accession>A0ABW3UT01</accession>
<name>A0ABW3UT01_9BACL</name>
<dbReference type="Proteomes" id="UP001597180">
    <property type="component" value="Unassembled WGS sequence"/>
</dbReference>
<organism evidence="1 2">
    <name type="scientific">Paenibacillus vulneris</name>
    <dbReference type="NCBI Taxonomy" id="1133364"/>
    <lineage>
        <taxon>Bacteria</taxon>
        <taxon>Bacillati</taxon>
        <taxon>Bacillota</taxon>
        <taxon>Bacilli</taxon>
        <taxon>Bacillales</taxon>
        <taxon>Paenibacillaceae</taxon>
        <taxon>Paenibacillus</taxon>
    </lineage>
</organism>
<dbReference type="EMBL" id="JBHTLU010000036">
    <property type="protein sequence ID" value="MFD1223873.1"/>
    <property type="molecule type" value="Genomic_DNA"/>
</dbReference>
<comment type="caution">
    <text evidence="1">The sequence shown here is derived from an EMBL/GenBank/DDBJ whole genome shotgun (WGS) entry which is preliminary data.</text>
</comment>